<comment type="caution">
    <text evidence="1">The sequence shown here is derived from an EMBL/GenBank/DDBJ whole genome shotgun (WGS) entry which is preliminary data.</text>
</comment>
<name>A0A1V4IJ91_9CLOT</name>
<proteinExistence type="predicted"/>
<dbReference type="AlphaFoldDB" id="A0A1V4IJ91"/>
<dbReference type="OrthoDB" id="1937284at2"/>
<sequence length="132" mass="15758">MNKEDIIDYLSENGIEEVEEIDYKPEFFVFRFFYDFDDAQLSSARSYSDDEYDGESEDPVWYSEFFLPYLSELALDDVSEIMEEIIDEFDIKVQYINYENDIDNYDYCEFVAVAADKDKNINIDTILEELEL</sequence>
<dbReference type="RefSeq" id="WP_079426357.1">
    <property type="nucleotide sequence ID" value="NZ_MZGV01000042.1"/>
</dbReference>
<dbReference type="Proteomes" id="UP000190080">
    <property type="component" value="Unassembled WGS sequence"/>
</dbReference>
<evidence type="ECO:0000313" key="2">
    <source>
        <dbReference type="Proteomes" id="UP000190080"/>
    </source>
</evidence>
<evidence type="ECO:0000313" key="1">
    <source>
        <dbReference type="EMBL" id="OPJ59577.1"/>
    </source>
</evidence>
<reference evidence="1 2" key="1">
    <citation type="submission" date="2017-03" db="EMBL/GenBank/DDBJ databases">
        <title>Genome sequence of Clostridium oryzae DSM 28571.</title>
        <authorList>
            <person name="Poehlein A."/>
            <person name="Daniel R."/>
        </authorList>
    </citation>
    <scope>NUCLEOTIDE SEQUENCE [LARGE SCALE GENOMIC DNA]</scope>
    <source>
        <strain evidence="1 2">DSM 28571</strain>
    </source>
</reference>
<accession>A0A1V4IJ91</accession>
<dbReference type="STRING" id="1450648.CLORY_32240"/>
<keyword evidence="2" id="KW-1185">Reference proteome</keyword>
<gene>
    <name evidence="1" type="ORF">CLORY_32240</name>
</gene>
<protein>
    <submittedName>
        <fullName evidence="1">Uncharacterized protein</fullName>
    </submittedName>
</protein>
<organism evidence="1 2">
    <name type="scientific">Clostridium oryzae</name>
    <dbReference type="NCBI Taxonomy" id="1450648"/>
    <lineage>
        <taxon>Bacteria</taxon>
        <taxon>Bacillati</taxon>
        <taxon>Bacillota</taxon>
        <taxon>Clostridia</taxon>
        <taxon>Eubacteriales</taxon>
        <taxon>Clostridiaceae</taxon>
        <taxon>Clostridium</taxon>
    </lineage>
</organism>
<dbReference type="EMBL" id="MZGV01000042">
    <property type="protein sequence ID" value="OPJ59577.1"/>
    <property type="molecule type" value="Genomic_DNA"/>
</dbReference>